<dbReference type="SUPFAM" id="SSF46785">
    <property type="entry name" value="Winged helix' DNA-binding domain"/>
    <property type="match status" value="1"/>
</dbReference>
<reference evidence="2 3" key="1">
    <citation type="submission" date="2019-10" db="EMBL/GenBank/DDBJ databases">
        <title>Streptomyces smaragdinus sp. nov. and Streptomyces fabii sp. nov., isolated from the gut of fungus growing-termite Macrotermes natalensis.</title>
        <authorList>
            <person name="Schwitalla J."/>
            <person name="Benndorf R."/>
            <person name="Martin K."/>
            <person name="De Beer W."/>
            <person name="Kaster A.-K."/>
            <person name="Vollmers J."/>
            <person name="Poulsen M."/>
            <person name="Beemelmanns C."/>
        </authorList>
    </citation>
    <scope>NUCLEOTIDE SEQUENCE [LARGE SCALE GENOMIC DNA]</scope>
    <source>
        <strain evidence="2 3">RB5</strain>
    </source>
</reference>
<organism evidence="2 3">
    <name type="scientific">Streptomyces smaragdinus</name>
    <dbReference type="NCBI Taxonomy" id="2585196"/>
    <lineage>
        <taxon>Bacteria</taxon>
        <taxon>Bacillati</taxon>
        <taxon>Actinomycetota</taxon>
        <taxon>Actinomycetes</taxon>
        <taxon>Kitasatosporales</taxon>
        <taxon>Streptomycetaceae</taxon>
        <taxon>Streptomyces</taxon>
    </lineage>
</organism>
<sequence length="161" mass="17809">MAGQRAADSRQSPRKDFLVAESPGYLLIKAGVVLDEEASKALATIGMRNRYFLVLASLAGGPSLSQQDLSRLLNLDPTTVVSVIDEMERNAHVERQRDPADRRRYRLHLTDAGREALARASALVAEVETEFFGSLTHHELGMFRDMLGRVMAGRWPESVCG</sequence>
<dbReference type="PRINTS" id="PR00598">
    <property type="entry name" value="HTHMARR"/>
</dbReference>
<keyword evidence="3" id="KW-1185">Reference proteome</keyword>
<dbReference type="Gene3D" id="1.10.10.10">
    <property type="entry name" value="Winged helix-like DNA-binding domain superfamily/Winged helix DNA-binding domain"/>
    <property type="match status" value="1"/>
</dbReference>
<dbReference type="PANTHER" id="PTHR33164:SF43">
    <property type="entry name" value="HTH-TYPE TRANSCRIPTIONAL REPRESSOR YETL"/>
    <property type="match status" value="1"/>
</dbReference>
<accession>A0A7K0CTS9</accession>
<evidence type="ECO:0000313" key="2">
    <source>
        <dbReference type="EMBL" id="MQY16896.1"/>
    </source>
</evidence>
<dbReference type="GO" id="GO:0006950">
    <property type="term" value="P:response to stress"/>
    <property type="evidence" value="ECO:0007669"/>
    <property type="project" value="TreeGrafter"/>
</dbReference>
<dbReference type="PANTHER" id="PTHR33164">
    <property type="entry name" value="TRANSCRIPTIONAL REGULATOR, MARR FAMILY"/>
    <property type="match status" value="1"/>
</dbReference>
<dbReference type="GO" id="GO:0003700">
    <property type="term" value="F:DNA-binding transcription factor activity"/>
    <property type="evidence" value="ECO:0007669"/>
    <property type="project" value="InterPro"/>
</dbReference>
<dbReference type="SMART" id="SM00347">
    <property type="entry name" value="HTH_MARR"/>
    <property type="match status" value="1"/>
</dbReference>
<protein>
    <recommendedName>
        <fullName evidence="1">HTH marR-type domain-containing protein</fullName>
    </recommendedName>
</protein>
<name>A0A7K0CTS9_9ACTN</name>
<proteinExistence type="predicted"/>
<dbReference type="EMBL" id="WEGJ01000084">
    <property type="protein sequence ID" value="MQY16896.1"/>
    <property type="molecule type" value="Genomic_DNA"/>
</dbReference>
<comment type="caution">
    <text evidence="2">The sequence shown here is derived from an EMBL/GenBank/DDBJ whole genome shotgun (WGS) entry which is preliminary data.</text>
</comment>
<evidence type="ECO:0000313" key="3">
    <source>
        <dbReference type="Proteomes" id="UP000466345"/>
    </source>
</evidence>
<dbReference type="AlphaFoldDB" id="A0A7K0CTS9"/>
<dbReference type="InterPro" id="IPR036388">
    <property type="entry name" value="WH-like_DNA-bd_sf"/>
</dbReference>
<gene>
    <name evidence="2" type="ORF">SRB5_70990</name>
</gene>
<dbReference type="InterPro" id="IPR036390">
    <property type="entry name" value="WH_DNA-bd_sf"/>
</dbReference>
<dbReference type="InterPro" id="IPR000835">
    <property type="entry name" value="HTH_MarR-typ"/>
</dbReference>
<dbReference type="RefSeq" id="WP_323379047.1">
    <property type="nucleotide sequence ID" value="NZ_WEGJ01000084.1"/>
</dbReference>
<evidence type="ECO:0000259" key="1">
    <source>
        <dbReference type="PROSITE" id="PS50995"/>
    </source>
</evidence>
<dbReference type="PROSITE" id="PS50995">
    <property type="entry name" value="HTH_MARR_2"/>
    <property type="match status" value="1"/>
</dbReference>
<feature type="domain" description="HTH marR-type" evidence="1">
    <location>
        <begin position="20"/>
        <end position="152"/>
    </location>
</feature>
<dbReference type="Proteomes" id="UP000466345">
    <property type="component" value="Unassembled WGS sequence"/>
</dbReference>
<dbReference type="Pfam" id="PF12802">
    <property type="entry name" value="MarR_2"/>
    <property type="match status" value="1"/>
</dbReference>
<dbReference type="InterPro" id="IPR039422">
    <property type="entry name" value="MarR/SlyA-like"/>
</dbReference>